<organism evidence="2 3">
    <name type="scientific">Granulosicoccus antarcticus IMCC3135</name>
    <dbReference type="NCBI Taxonomy" id="1192854"/>
    <lineage>
        <taxon>Bacteria</taxon>
        <taxon>Pseudomonadati</taxon>
        <taxon>Pseudomonadota</taxon>
        <taxon>Gammaproteobacteria</taxon>
        <taxon>Chromatiales</taxon>
        <taxon>Granulosicoccaceae</taxon>
        <taxon>Granulosicoccus</taxon>
    </lineage>
</organism>
<dbReference type="OrthoDB" id="92529at2"/>
<dbReference type="Proteomes" id="UP000250079">
    <property type="component" value="Chromosome"/>
</dbReference>
<keyword evidence="3" id="KW-1185">Reference proteome</keyword>
<feature type="chain" id="PRO_5016329717" evidence="1">
    <location>
        <begin position="34"/>
        <end position="251"/>
    </location>
</feature>
<accession>A0A2Z2NM15</accession>
<dbReference type="AlphaFoldDB" id="A0A2Z2NM15"/>
<feature type="signal peptide" evidence="1">
    <location>
        <begin position="1"/>
        <end position="33"/>
    </location>
</feature>
<evidence type="ECO:0000313" key="3">
    <source>
        <dbReference type="Proteomes" id="UP000250079"/>
    </source>
</evidence>
<keyword evidence="1" id="KW-0732">Signal</keyword>
<dbReference type="RefSeq" id="WP_088916319.1">
    <property type="nucleotide sequence ID" value="NZ_CP018632.1"/>
</dbReference>
<dbReference type="KEGG" id="gai:IMCC3135_03525"/>
<reference evidence="2 3" key="1">
    <citation type="submission" date="2016-12" db="EMBL/GenBank/DDBJ databases">
        <authorList>
            <person name="Song W.-J."/>
            <person name="Kurnit D.M."/>
        </authorList>
    </citation>
    <scope>NUCLEOTIDE SEQUENCE [LARGE SCALE GENOMIC DNA]</scope>
    <source>
        <strain evidence="2 3">IMCC3135</strain>
    </source>
</reference>
<dbReference type="EMBL" id="CP018632">
    <property type="protein sequence ID" value="ASJ70818.1"/>
    <property type="molecule type" value="Genomic_DNA"/>
</dbReference>
<proteinExistence type="predicted"/>
<evidence type="ECO:0000256" key="1">
    <source>
        <dbReference type="SAM" id="SignalP"/>
    </source>
</evidence>
<gene>
    <name evidence="2" type="ORF">IMCC3135_03525</name>
</gene>
<sequence>MSHSHNLLARKRQGILSCLLLLSTALLGPTARADQPSLPALTLSAEPAPQTLIDDGDTAPSKKPLYLQAQFAAASESDFGPAILFYYEQPDQKTNLSSLSVGRFLRDDLFGWPAEVVSYASIQYFGERGFQPDAIGTAFYIKAYKHFKLGKSQFPLRIGLGEGLSYVSRIPIVEVEDFAPDTSAKLTNYLEWTMQTSLNHLLGHGGQRFSPGIKDVYLGYSVFHRSTVFGLFASKGGGVNFMGLSVELVLD</sequence>
<protein>
    <submittedName>
        <fullName evidence="2">Uncharacterized protein</fullName>
    </submittedName>
</protein>
<evidence type="ECO:0000313" key="2">
    <source>
        <dbReference type="EMBL" id="ASJ70818.1"/>
    </source>
</evidence>
<name>A0A2Z2NM15_9GAMM</name>